<accession>A0A5R9FY83</accession>
<name>A0A5R9FY83_9BACL</name>
<feature type="transmembrane region" description="Helical" evidence="1">
    <location>
        <begin position="287"/>
        <end position="307"/>
    </location>
</feature>
<dbReference type="Proteomes" id="UP000309676">
    <property type="component" value="Unassembled WGS sequence"/>
</dbReference>
<evidence type="ECO:0000313" key="2">
    <source>
        <dbReference type="EMBL" id="TLS48451.1"/>
    </source>
</evidence>
<keyword evidence="1" id="KW-0812">Transmembrane</keyword>
<evidence type="ECO:0000256" key="1">
    <source>
        <dbReference type="SAM" id="Phobius"/>
    </source>
</evidence>
<keyword evidence="1" id="KW-1133">Transmembrane helix</keyword>
<organism evidence="2 3">
    <name type="scientific">Paenibacillus antri</name>
    <dbReference type="NCBI Taxonomy" id="2582848"/>
    <lineage>
        <taxon>Bacteria</taxon>
        <taxon>Bacillati</taxon>
        <taxon>Bacillota</taxon>
        <taxon>Bacilli</taxon>
        <taxon>Bacillales</taxon>
        <taxon>Paenibacillaceae</taxon>
        <taxon>Paenibacillus</taxon>
    </lineage>
</organism>
<dbReference type="AlphaFoldDB" id="A0A5R9FY83"/>
<dbReference type="EMBL" id="VCIW01000035">
    <property type="protein sequence ID" value="TLS48451.1"/>
    <property type="molecule type" value="Genomic_DNA"/>
</dbReference>
<feature type="transmembrane region" description="Helical" evidence="1">
    <location>
        <begin position="237"/>
        <end position="257"/>
    </location>
</feature>
<feature type="transmembrane region" description="Helical" evidence="1">
    <location>
        <begin position="109"/>
        <end position="131"/>
    </location>
</feature>
<dbReference type="PANTHER" id="PTHR37305">
    <property type="entry name" value="INTEGRAL MEMBRANE PROTEIN-RELATED"/>
    <property type="match status" value="1"/>
</dbReference>
<dbReference type="OrthoDB" id="8613028at2"/>
<gene>
    <name evidence="2" type="ORF">FE782_30400</name>
</gene>
<dbReference type="GO" id="GO:0140359">
    <property type="term" value="F:ABC-type transporter activity"/>
    <property type="evidence" value="ECO:0007669"/>
    <property type="project" value="InterPro"/>
</dbReference>
<dbReference type="PANTHER" id="PTHR37305:SF1">
    <property type="entry name" value="MEMBRANE PROTEIN"/>
    <property type="match status" value="1"/>
</dbReference>
<dbReference type="RefSeq" id="WP_138198116.1">
    <property type="nucleotide sequence ID" value="NZ_VCIW01000035.1"/>
</dbReference>
<dbReference type="GO" id="GO:0005886">
    <property type="term" value="C:plasma membrane"/>
    <property type="evidence" value="ECO:0007669"/>
    <property type="project" value="UniProtKB-SubCell"/>
</dbReference>
<keyword evidence="1" id="KW-0472">Membrane</keyword>
<dbReference type="Pfam" id="PF12679">
    <property type="entry name" value="ABC2_membrane_2"/>
    <property type="match status" value="1"/>
</dbReference>
<feature type="transmembrane region" description="Helical" evidence="1">
    <location>
        <begin position="152"/>
        <end position="178"/>
    </location>
</feature>
<evidence type="ECO:0000313" key="3">
    <source>
        <dbReference type="Proteomes" id="UP000309676"/>
    </source>
</evidence>
<proteinExistence type="predicted"/>
<sequence>MGNLLLNENMKIYRRARTWVMIGLMIGGVLLGSFVEWYYDGRDASEATWQEQAASEKQRYLELLAEPELDAEDRTFFQDRISILDYRLAHDVRPEDGTMWEGILGSAELMVLITLFTVIVAGDSLAGEFSAGTIKLLLIRPASRLKILVSKYLSLIVFGLLLLAILFLVSVVANGLIYRFQAVNLPLLTVDAEGVVVEKSMMATLWQTYLLNGVSTILFVTMAFMISAAFRSSAMAIGISIFALFAGAAMLELLQAYEWSKYLLFANIDLTQYLGGRPYREGMTLPFSISVLVGYFLLFNLIAWQVFTRRDVAA</sequence>
<reference evidence="2 3" key="1">
    <citation type="submission" date="2019-05" db="EMBL/GenBank/DDBJ databases">
        <authorList>
            <person name="Narsing Rao M.P."/>
            <person name="Li W.J."/>
        </authorList>
    </citation>
    <scope>NUCLEOTIDE SEQUENCE [LARGE SCALE GENOMIC DNA]</scope>
    <source>
        <strain evidence="2 3">SYSU_K30003</strain>
    </source>
</reference>
<comment type="caution">
    <text evidence="2">The sequence shown here is derived from an EMBL/GenBank/DDBJ whole genome shotgun (WGS) entry which is preliminary data.</text>
</comment>
<feature type="transmembrane region" description="Helical" evidence="1">
    <location>
        <begin position="20"/>
        <end position="39"/>
    </location>
</feature>
<protein>
    <submittedName>
        <fullName evidence="2">ABC transporter permease</fullName>
    </submittedName>
</protein>
<feature type="transmembrane region" description="Helical" evidence="1">
    <location>
        <begin position="209"/>
        <end position="230"/>
    </location>
</feature>
<keyword evidence="3" id="KW-1185">Reference proteome</keyword>